<evidence type="ECO:0000256" key="1">
    <source>
        <dbReference type="SAM" id="MobiDB-lite"/>
    </source>
</evidence>
<evidence type="ECO:0000313" key="3">
    <source>
        <dbReference type="EMBL" id="MDQ0363406.1"/>
    </source>
</evidence>
<evidence type="ECO:0000256" key="2">
    <source>
        <dbReference type="SAM" id="Phobius"/>
    </source>
</evidence>
<reference evidence="3 4" key="1">
    <citation type="submission" date="2023-07" db="EMBL/GenBank/DDBJ databases">
        <title>Sequencing the genomes of 1000 actinobacteria strains.</title>
        <authorList>
            <person name="Klenk H.-P."/>
        </authorList>
    </citation>
    <scope>NUCLEOTIDE SEQUENCE [LARGE SCALE GENOMIC DNA]</scope>
    <source>
        <strain evidence="3 4">DSM 44709</strain>
    </source>
</reference>
<keyword evidence="2" id="KW-0472">Membrane</keyword>
<dbReference type="AlphaFoldDB" id="A0AAE4AV66"/>
<dbReference type="EMBL" id="JAUSUZ010000001">
    <property type="protein sequence ID" value="MDQ0363406.1"/>
    <property type="molecule type" value="Genomic_DNA"/>
</dbReference>
<name>A0AAE4AV66_9ACTN</name>
<keyword evidence="4" id="KW-1185">Reference proteome</keyword>
<feature type="transmembrane region" description="Helical" evidence="2">
    <location>
        <begin position="12"/>
        <end position="33"/>
    </location>
</feature>
<gene>
    <name evidence="3" type="ORF">J2S42_000075</name>
</gene>
<evidence type="ECO:0000313" key="4">
    <source>
        <dbReference type="Proteomes" id="UP001240236"/>
    </source>
</evidence>
<proteinExistence type="predicted"/>
<dbReference type="RefSeq" id="WP_307234014.1">
    <property type="nucleotide sequence ID" value="NZ_JAUSUZ010000001.1"/>
</dbReference>
<keyword evidence="2" id="KW-0812">Transmembrane</keyword>
<keyword evidence="2" id="KW-1133">Transmembrane helix</keyword>
<comment type="caution">
    <text evidence="3">The sequence shown here is derived from an EMBL/GenBank/DDBJ whole genome shotgun (WGS) entry which is preliminary data.</text>
</comment>
<accession>A0AAE4AV66</accession>
<organism evidence="3 4">
    <name type="scientific">Catenuloplanes indicus</name>
    <dbReference type="NCBI Taxonomy" id="137267"/>
    <lineage>
        <taxon>Bacteria</taxon>
        <taxon>Bacillati</taxon>
        <taxon>Actinomycetota</taxon>
        <taxon>Actinomycetes</taxon>
        <taxon>Micromonosporales</taxon>
        <taxon>Micromonosporaceae</taxon>
        <taxon>Catenuloplanes</taxon>
    </lineage>
</organism>
<protein>
    <submittedName>
        <fullName evidence="3">Uncharacterized protein</fullName>
    </submittedName>
</protein>
<feature type="compositionally biased region" description="Polar residues" evidence="1">
    <location>
        <begin position="176"/>
        <end position="185"/>
    </location>
</feature>
<sequence>MASWTQYVIPALIAAVVALTVGISTILTTRAGWRREAEREHRRWAREQRVTAYLEFLDRCWECCVNARDQYWEAPDLTREPQWYEEVNRALLRVEAFGSPEVAEQARSTVKAVAKAIDEESRGQWAGSFIPGGEGEVLLPFIDAMRRDLGIGANGIGGLMAGVALPRRGPDESDPESQTSASLDA</sequence>
<feature type="region of interest" description="Disordered" evidence="1">
    <location>
        <begin position="165"/>
        <end position="185"/>
    </location>
</feature>
<dbReference type="Proteomes" id="UP001240236">
    <property type="component" value="Unassembled WGS sequence"/>
</dbReference>